<organism evidence="1 2">
    <name type="scientific">Methylorubrum extorquens</name>
    <name type="common">Methylobacterium dichloromethanicum</name>
    <name type="synonym">Methylobacterium extorquens</name>
    <dbReference type="NCBI Taxonomy" id="408"/>
    <lineage>
        <taxon>Bacteria</taxon>
        <taxon>Pseudomonadati</taxon>
        <taxon>Pseudomonadota</taxon>
        <taxon>Alphaproteobacteria</taxon>
        <taxon>Hyphomicrobiales</taxon>
        <taxon>Methylobacteriaceae</taxon>
        <taxon>Methylorubrum</taxon>
    </lineage>
</organism>
<reference evidence="1" key="1">
    <citation type="journal article" date="2022" name="Biotechnol. Bioprocess Eng.">
        <title>Pan-genome Analysis Reveals Comparative Genomic Features of Central Metabolic Pathways in Methylorubrum extorquens.</title>
        <authorList>
            <person name="Lee G.M."/>
            <person name="Scott-Nevros Z.K."/>
            <person name="Lee S.-M."/>
            <person name="Kim D."/>
        </authorList>
    </citation>
    <scope>NUCLEOTIDE SEQUENCE</scope>
    <source>
        <strain evidence="1">ATCC 55366</strain>
    </source>
</reference>
<protein>
    <recommendedName>
        <fullName evidence="3">Transposase</fullName>
    </recommendedName>
</protein>
<sequence length="47" mass="5196">MERYKALGGLRPNSSPCWYLGVTAWANIHEACTAFIERSSVEAVRPG</sequence>
<proteinExistence type="predicted"/>
<dbReference type="AlphaFoldDB" id="A0AAX3WMP8"/>
<dbReference type="Proteomes" id="UP001223720">
    <property type="component" value="Chromosome"/>
</dbReference>
<dbReference type="EMBL" id="CP073633">
    <property type="protein sequence ID" value="WHQ72864.1"/>
    <property type="molecule type" value="Genomic_DNA"/>
</dbReference>
<dbReference type="RefSeq" id="WP_190274628.1">
    <property type="nucleotide sequence ID" value="NZ_CP019322.1"/>
</dbReference>
<gene>
    <name evidence="1" type="ORF">KEC54_00335</name>
</gene>
<accession>A0AAX3WMP8</accession>
<evidence type="ECO:0008006" key="3">
    <source>
        <dbReference type="Google" id="ProtNLM"/>
    </source>
</evidence>
<evidence type="ECO:0000313" key="2">
    <source>
        <dbReference type="Proteomes" id="UP001223720"/>
    </source>
</evidence>
<evidence type="ECO:0000313" key="1">
    <source>
        <dbReference type="EMBL" id="WHQ72864.1"/>
    </source>
</evidence>
<name>A0AAX3WMP8_METEX</name>